<protein>
    <recommendedName>
        <fullName evidence="5">Periplasmic heavy metal sensor</fullName>
    </recommendedName>
</protein>
<comment type="caution">
    <text evidence="3">The sequence shown here is derived from an EMBL/GenBank/DDBJ whole genome shotgun (WGS) entry which is preliminary data.</text>
</comment>
<dbReference type="OrthoDB" id="7223935at2"/>
<evidence type="ECO:0000313" key="4">
    <source>
        <dbReference type="Proteomes" id="UP000321746"/>
    </source>
</evidence>
<dbReference type="Gene3D" id="1.20.120.1490">
    <property type="match status" value="1"/>
</dbReference>
<accession>A0A511XLW5</accession>
<feature type="compositionally biased region" description="Gly residues" evidence="1">
    <location>
        <begin position="36"/>
        <end position="48"/>
    </location>
</feature>
<proteinExistence type="predicted"/>
<feature type="chain" id="PRO_5022030851" description="Periplasmic heavy metal sensor" evidence="2">
    <location>
        <begin position="21"/>
        <end position="169"/>
    </location>
</feature>
<dbReference type="InterPro" id="IPR052211">
    <property type="entry name" value="Cpx_auxiliary_protein"/>
</dbReference>
<dbReference type="GO" id="GO:0051082">
    <property type="term" value="F:unfolded protein binding"/>
    <property type="evidence" value="ECO:0007669"/>
    <property type="project" value="TreeGrafter"/>
</dbReference>
<evidence type="ECO:0000256" key="1">
    <source>
        <dbReference type="SAM" id="MobiDB-lite"/>
    </source>
</evidence>
<dbReference type="AlphaFoldDB" id="A0A511XLW5"/>
<dbReference type="InterPro" id="IPR025961">
    <property type="entry name" value="Metal_resist"/>
</dbReference>
<evidence type="ECO:0000256" key="2">
    <source>
        <dbReference type="SAM" id="SignalP"/>
    </source>
</evidence>
<dbReference type="PANTHER" id="PTHR38102">
    <property type="entry name" value="PERIPLASMIC CHAPERONE SPY"/>
    <property type="match status" value="1"/>
</dbReference>
<feature type="signal peptide" evidence="2">
    <location>
        <begin position="1"/>
        <end position="20"/>
    </location>
</feature>
<keyword evidence="2" id="KW-0732">Signal</keyword>
<dbReference type="PANTHER" id="PTHR38102:SF1">
    <property type="entry name" value="PERIPLASMIC CHAPERONE SPY"/>
    <property type="match status" value="1"/>
</dbReference>
<reference evidence="3 4" key="1">
    <citation type="submission" date="2019-07" db="EMBL/GenBank/DDBJ databases">
        <title>Whole genome shotgun sequence of Acetobacter oeni NBRC 105207.</title>
        <authorList>
            <person name="Hosoyama A."/>
            <person name="Uohara A."/>
            <person name="Ohji S."/>
            <person name="Ichikawa N."/>
        </authorList>
    </citation>
    <scope>NUCLEOTIDE SEQUENCE [LARGE SCALE GENOMIC DNA]</scope>
    <source>
        <strain evidence="3 4">NBRC 105207</strain>
    </source>
</reference>
<dbReference type="EMBL" id="BJYG01000029">
    <property type="protein sequence ID" value="GEN63926.1"/>
    <property type="molecule type" value="Genomic_DNA"/>
</dbReference>
<sequence length="169" mass="18456">MKRSWMAIVPVAVLTLGAFALDGVGTHAQAQPPFPGEGGPGHFGPGGPGRLPLLEGIELTKKQKDAVHQIFKKNHDDKNDLHKQEQALHDQVASLLLAPGKVDTAQLQTLTQQEATLHAQAEAERLDIAVKVHDILTTEQLAQAKDRYDKISALLNQLHDVEHPKKDEN</sequence>
<organism evidence="3 4">
    <name type="scientific">Acetobacter oeni</name>
    <dbReference type="NCBI Taxonomy" id="304077"/>
    <lineage>
        <taxon>Bacteria</taxon>
        <taxon>Pseudomonadati</taxon>
        <taxon>Pseudomonadota</taxon>
        <taxon>Alphaproteobacteria</taxon>
        <taxon>Acetobacterales</taxon>
        <taxon>Acetobacteraceae</taxon>
        <taxon>Acetobacter</taxon>
    </lineage>
</organism>
<dbReference type="RefSeq" id="WP_146889410.1">
    <property type="nucleotide sequence ID" value="NZ_BJYG01000029.1"/>
</dbReference>
<evidence type="ECO:0008006" key="5">
    <source>
        <dbReference type="Google" id="ProtNLM"/>
    </source>
</evidence>
<gene>
    <name evidence="3" type="ORF">AOE01nite_21500</name>
</gene>
<feature type="region of interest" description="Disordered" evidence="1">
    <location>
        <begin position="29"/>
        <end position="48"/>
    </location>
</feature>
<dbReference type="GO" id="GO:0030288">
    <property type="term" value="C:outer membrane-bounded periplasmic space"/>
    <property type="evidence" value="ECO:0007669"/>
    <property type="project" value="TreeGrafter"/>
</dbReference>
<name>A0A511XLW5_9PROT</name>
<keyword evidence="4" id="KW-1185">Reference proteome</keyword>
<dbReference type="Pfam" id="PF13801">
    <property type="entry name" value="Metal_resist"/>
    <property type="match status" value="1"/>
</dbReference>
<dbReference type="Proteomes" id="UP000321746">
    <property type="component" value="Unassembled WGS sequence"/>
</dbReference>
<evidence type="ECO:0000313" key="3">
    <source>
        <dbReference type="EMBL" id="GEN63926.1"/>
    </source>
</evidence>